<dbReference type="InterPro" id="IPR037579">
    <property type="entry name" value="FIB_ANG-like"/>
</dbReference>
<dbReference type="AlphaFoldDB" id="A0A9N7UPP6"/>
<evidence type="ECO:0000313" key="7">
    <source>
        <dbReference type="EMBL" id="CAB1435524.1"/>
    </source>
</evidence>
<evidence type="ECO:0000256" key="3">
    <source>
        <dbReference type="ARBA" id="ARBA00023157"/>
    </source>
</evidence>
<name>A0A9N7UPP6_PLEPL</name>
<evidence type="ECO:0000259" key="6">
    <source>
        <dbReference type="PROSITE" id="PS51406"/>
    </source>
</evidence>
<gene>
    <name evidence="7" type="ORF">PLEPLA_LOCUS23593</name>
</gene>
<dbReference type="Proteomes" id="UP001153269">
    <property type="component" value="Unassembled WGS sequence"/>
</dbReference>
<keyword evidence="8" id="KW-1185">Reference proteome</keyword>
<comment type="caution">
    <text evidence="7">The sequence shown here is derived from an EMBL/GenBank/DDBJ whole genome shotgun (WGS) entry which is preliminary data.</text>
</comment>
<dbReference type="GO" id="GO:0005201">
    <property type="term" value="F:extracellular matrix structural constituent"/>
    <property type="evidence" value="ECO:0007669"/>
    <property type="project" value="TreeGrafter"/>
</dbReference>
<dbReference type="SMART" id="SM00186">
    <property type="entry name" value="FBG"/>
    <property type="match status" value="1"/>
</dbReference>
<dbReference type="NCBIfam" id="NF040941">
    <property type="entry name" value="GGGWT_bact"/>
    <property type="match status" value="1"/>
</dbReference>
<evidence type="ECO:0000256" key="1">
    <source>
        <dbReference type="ARBA" id="ARBA00004613"/>
    </source>
</evidence>
<dbReference type="CDD" id="cd00087">
    <property type="entry name" value="FReD"/>
    <property type="match status" value="1"/>
</dbReference>
<dbReference type="GO" id="GO:0030674">
    <property type="term" value="F:protein-macromolecule adaptor activity"/>
    <property type="evidence" value="ECO:0007669"/>
    <property type="project" value="TreeGrafter"/>
</dbReference>
<keyword evidence="3" id="KW-1015">Disulfide bond</keyword>
<dbReference type="GO" id="GO:0070527">
    <property type="term" value="P:platelet aggregation"/>
    <property type="evidence" value="ECO:0007669"/>
    <property type="project" value="TreeGrafter"/>
</dbReference>
<keyword evidence="2" id="KW-0964">Secreted</keyword>
<dbReference type="FunFam" id="3.90.215.10:FF:000001">
    <property type="entry name" value="Tenascin isoform 1"/>
    <property type="match status" value="1"/>
</dbReference>
<keyword evidence="4" id="KW-0325">Glycoprotein</keyword>
<feature type="domain" description="Fibrinogen C-terminal" evidence="6">
    <location>
        <begin position="281"/>
        <end position="503"/>
    </location>
</feature>
<dbReference type="GO" id="GO:0005577">
    <property type="term" value="C:fibrinogen complex"/>
    <property type="evidence" value="ECO:0007669"/>
    <property type="project" value="TreeGrafter"/>
</dbReference>
<dbReference type="SUPFAM" id="SSF56496">
    <property type="entry name" value="Fibrinogen C-terminal domain-like"/>
    <property type="match status" value="1"/>
</dbReference>
<organism evidence="7 8">
    <name type="scientific">Pleuronectes platessa</name>
    <name type="common">European plaice</name>
    <dbReference type="NCBI Taxonomy" id="8262"/>
    <lineage>
        <taxon>Eukaryota</taxon>
        <taxon>Metazoa</taxon>
        <taxon>Chordata</taxon>
        <taxon>Craniata</taxon>
        <taxon>Vertebrata</taxon>
        <taxon>Euteleostomi</taxon>
        <taxon>Actinopterygii</taxon>
        <taxon>Neopterygii</taxon>
        <taxon>Teleostei</taxon>
        <taxon>Neoteleostei</taxon>
        <taxon>Acanthomorphata</taxon>
        <taxon>Carangaria</taxon>
        <taxon>Pleuronectiformes</taxon>
        <taxon>Pleuronectoidei</taxon>
        <taxon>Pleuronectidae</taxon>
        <taxon>Pleuronectes</taxon>
    </lineage>
</organism>
<dbReference type="PROSITE" id="PS51406">
    <property type="entry name" value="FIBRINOGEN_C_2"/>
    <property type="match status" value="1"/>
</dbReference>
<reference evidence="7" key="1">
    <citation type="submission" date="2020-03" db="EMBL/GenBank/DDBJ databases">
        <authorList>
            <person name="Weist P."/>
        </authorList>
    </citation>
    <scope>NUCLEOTIDE SEQUENCE</scope>
</reference>
<sequence>MQQMAGSEPNLLQAKEDSSLPANMKSLQSLIHTGVSPPQGQTNPVPTMSLLSLNNQPGWSVCSALCVLILLLPDAKADNLNATSRNGGGSQCGEYSNQHFFIYQVMENGMCRLVATLPQLDEQRCPDMFRCTDEVSYWLHENEERKQQIVAMRETISALQEELRNHRHRIRVLELQAVSPHTAAETRSPAGAFSGHRWTESEDKHHLNVSVEQRFHELEVHYAEATTLLNLQGTLILELQDQVHNLTLLVDDVKRGPGCLINVVHPNPLMSRQEALHPETQHVRNCPIDCASIYYNGVRRSGLYTVVPFLAGRSVEVYCDMDTDGGGWTVIQRRVDGSVSFDRSWRDYRDGFGDLHSEFWLGNDHIHDLSTQGDYSLRVNLEDWSNKYKHAVYQSFSVEDEEHQYRLHVSGFSGSVQDSFSWYHDKQGFSTPDSGNICAEISHGGWWYNQCFYANLNGFYYRGGHYTPQGRGPLGPDGIVWHSWKDSDYYSLRKVSMMIRPRSFRTRLSP</sequence>
<dbReference type="PROSITE" id="PS00514">
    <property type="entry name" value="FIBRINOGEN_C_1"/>
    <property type="match status" value="1"/>
</dbReference>
<dbReference type="Pfam" id="PF00147">
    <property type="entry name" value="Fibrinogen_C"/>
    <property type="match status" value="1"/>
</dbReference>
<dbReference type="InterPro" id="IPR014716">
    <property type="entry name" value="Fibrinogen_a/b/g_C_1"/>
</dbReference>
<comment type="subcellular location">
    <subcellularLocation>
        <location evidence="1">Secreted</location>
    </subcellularLocation>
</comment>
<evidence type="ECO:0000256" key="4">
    <source>
        <dbReference type="ARBA" id="ARBA00023180"/>
    </source>
</evidence>
<dbReference type="Gene3D" id="3.90.215.10">
    <property type="entry name" value="Gamma Fibrinogen, chain A, domain 1"/>
    <property type="match status" value="1"/>
</dbReference>
<dbReference type="InterPro" id="IPR036056">
    <property type="entry name" value="Fibrinogen-like_C"/>
</dbReference>
<dbReference type="InterPro" id="IPR002181">
    <property type="entry name" value="Fibrinogen_a/b/g_C_dom"/>
</dbReference>
<dbReference type="InterPro" id="IPR020837">
    <property type="entry name" value="Fibrinogen_CS"/>
</dbReference>
<dbReference type="GO" id="GO:0034116">
    <property type="term" value="P:positive regulation of heterotypic cell-cell adhesion"/>
    <property type="evidence" value="ECO:0007669"/>
    <property type="project" value="TreeGrafter"/>
</dbReference>
<dbReference type="PANTHER" id="PTHR47221:SF5">
    <property type="entry name" value="FIBRINOGEN C-TERMINAL DOMAIN-CONTAINING PROTEIN"/>
    <property type="match status" value="1"/>
</dbReference>
<feature type="coiled-coil region" evidence="5">
    <location>
        <begin position="142"/>
        <end position="176"/>
    </location>
</feature>
<proteinExistence type="predicted"/>
<dbReference type="GO" id="GO:0042730">
    <property type="term" value="P:fibrinolysis"/>
    <property type="evidence" value="ECO:0007669"/>
    <property type="project" value="TreeGrafter"/>
</dbReference>
<evidence type="ECO:0000256" key="5">
    <source>
        <dbReference type="SAM" id="Coils"/>
    </source>
</evidence>
<protein>
    <recommendedName>
        <fullName evidence="6">Fibrinogen C-terminal domain-containing protein</fullName>
    </recommendedName>
</protein>
<dbReference type="PANTHER" id="PTHR47221">
    <property type="entry name" value="FIBRINOGEN ALPHA CHAIN"/>
    <property type="match status" value="1"/>
</dbReference>
<keyword evidence="5" id="KW-0175">Coiled coil</keyword>
<evidence type="ECO:0000313" key="8">
    <source>
        <dbReference type="Proteomes" id="UP001153269"/>
    </source>
</evidence>
<dbReference type="EMBL" id="CADEAL010001779">
    <property type="protein sequence ID" value="CAB1435524.1"/>
    <property type="molecule type" value="Genomic_DNA"/>
</dbReference>
<accession>A0A9N7UPP6</accession>
<evidence type="ECO:0000256" key="2">
    <source>
        <dbReference type="ARBA" id="ARBA00022525"/>
    </source>
</evidence>
<dbReference type="GO" id="GO:0072377">
    <property type="term" value="P:blood coagulation, common pathway"/>
    <property type="evidence" value="ECO:0007669"/>
    <property type="project" value="TreeGrafter"/>
</dbReference>